<keyword evidence="2 3" id="KW-0378">Hydrolase</keyword>
<dbReference type="PANTHER" id="PTHR43918">
    <property type="entry name" value="ACETYLCHOLINESTERASE"/>
    <property type="match status" value="1"/>
</dbReference>
<proteinExistence type="inferred from homology"/>
<dbReference type="SUPFAM" id="SSF53474">
    <property type="entry name" value="alpha/beta-Hydrolases"/>
    <property type="match status" value="1"/>
</dbReference>
<dbReference type="InterPro" id="IPR019826">
    <property type="entry name" value="Carboxylesterase_B_AS"/>
</dbReference>
<dbReference type="EMBL" id="MU004188">
    <property type="protein sequence ID" value="KAF2495797.1"/>
    <property type="molecule type" value="Genomic_DNA"/>
</dbReference>
<dbReference type="EC" id="3.1.1.-" evidence="3"/>
<protein>
    <recommendedName>
        <fullName evidence="3">Carboxylic ester hydrolase</fullName>
        <ecNumber evidence="3">3.1.1.-</ecNumber>
    </recommendedName>
</protein>
<feature type="chain" id="PRO_5025710477" description="Carboxylic ester hydrolase" evidence="3">
    <location>
        <begin position="21"/>
        <end position="506"/>
    </location>
</feature>
<feature type="signal peptide" evidence="3">
    <location>
        <begin position="1"/>
        <end position="20"/>
    </location>
</feature>
<sequence>MGIITKAWLVTSCLQLAVTAFWPFGPGGPVSTSSGWVVGGAAKNRTQVSQYLGIPFAVPPVGDLRWTAPKASTGNGIITATKFSPDCPANVGAIAALANSPELVGPNAVRIASALGQVGDTQSEDCLTLNIWTKPQTGEKAKAVLFWIYGGAFSTGNTANPIYDGEFLAEDEDVVVVSANYRVNIFGFPGLQGYDQNLGLLDQRLAIEWVQKNIAAFGGDPKRITIFGQSAGGASVDYYSYAWVSNPIVAGFIEESGTATSFLSYSGSSTNNTAQWYNATEKLGCGGPEAGIPKTLACAKTKSFQDVLNASSTGMFAATIDEKVIFSDYPGRASKGLFTKEPYLIGNTDYEAGVFKIGLDLPDAEWDIADLAGFTCPAANAAKARAANGVPVWRYRWFGEFPNTRLTLNPSSGAWHGSELPIVFGTAESVTLTPNTPAEVAITKYVQGAWAAFAKNPSGGLSAAPYAWPTYAPLGDTLVRLGYNNESTASYAFPLQYDAGCALVGQ</sequence>
<evidence type="ECO:0000313" key="6">
    <source>
        <dbReference type="Proteomes" id="UP000799750"/>
    </source>
</evidence>
<dbReference type="GO" id="GO:0052689">
    <property type="term" value="F:carboxylic ester hydrolase activity"/>
    <property type="evidence" value="ECO:0007669"/>
    <property type="project" value="TreeGrafter"/>
</dbReference>
<dbReference type="InterPro" id="IPR029058">
    <property type="entry name" value="AB_hydrolase_fold"/>
</dbReference>
<gene>
    <name evidence="5" type="ORF">BU16DRAFT_459643</name>
</gene>
<dbReference type="AlphaFoldDB" id="A0A6A6QXL5"/>
<dbReference type="InterPro" id="IPR050654">
    <property type="entry name" value="AChE-related_enzymes"/>
</dbReference>
<organism evidence="5 6">
    <name type="scientific">Lophium mytilinum</name>
    <dbReference type="NCBI Taxonomy" id="390894"/>
    <lineage>
        <taxon>Eukaryota</taxon>
        <taxon>Fungi</taxon>
        <taxon>Dikarya</taxon>
        <taxon>Ascomycota</taxon>
        <taxon>Pezizomycotina</taxon>
        <taxon>Dothideomycetes</taxon>
        <taxon>Pleosporomycetidae</taxon>
        <taxon>Mytilinidiales</taxon>
        <taxon>Mytilinidiaceae</taxon>
        <taxon>Lophium</taxon>
    </lineage>
</organism>
<dbReference type="Gene3D" id="3.40.50.1820">
    <property type="entry name" value="alpha/beta hydrolase"/>
    <property type="match status" value="2"/>
</dbReference>
<reference evidence="5" key="1">
    <citation type="journal article" date="2020" name="Stud. Mycol.">
        <title>101 Dothideomycetes genomes: a test case for predicting lifestyles and emergence of pathogens.</title>
        <authorList>
            <person name="Haridas S."/>
            <person name="Albert R."/>
            <person name="Binder M."/>
            <person name="Bloem J."/>
            <person name="Labutti K."/>
            <person name="Salamov A."/>
            <person name="Andreopoulos B."/>
            <person name="Baker S."/>
            <person name="Barry K."/>
            <person name="Bills G."/>
            <person name="Bluhm B."/>
            <person name="Cannon C."/>
            <person name="Castanera R."/>
            <person name="Culley D."/>
            <person name="Daum C."/>
            <person name="Ezra D."/>
            <person name="Gonzalez J."/>
            <person name="Henrissat B."/>
            <person name="Kuo A."/>
            <person name="Liang C."/>
            <person name="Lipzen A."/>
            <person name="Lutzoni F."/>
            <person name="Magnuson J."/>
            <person name="Mondo S."/>
            <person name="Nolan M."/>
            <person name="Ohm R."/>
            <person name="Pangilinan J."/>
            <person name="Park H.-J."/>
            <person name="Ramirez L."/>
            <person name="Alfaro M."/>
            <person name="Sun H."/>
            <person name="Tritt A."/>
            <person name="Yoshinaga Y."/>
            <person name="Zwiers L.-H."/>
            <person name="Turgeon B."/>
            <person name="Goodwin S."/>
            <person name="Spatafora J."/>
            <person name="Crous P."/>
            <person name="Grigoriev I."/>
        </authorList>
    </citation>
    <scope>NUCLEOTIDE SEQUENCE</scope>
    <source>
        <strain evidence="5">CBS 269.34</strain>
    </source>
</reference>
<dbReference type="Proteomes" id="UP000799750">
    <property type="component" value="Unassembled WGS sequence"/>
</dbReference>
<evidence type="ECO:0000256" key="3">
    <source>
        <dbReference type="RuleBase" id="RU361235"/>
    </source>
</evidence>
<comment type="similarity">
    <text evidence="1 3">Belongs to the type-B carboxylesterase/lipase family.</text>
</comment>
<evidence type="ECO:0000256" key="2">
    <source>
        <dbReference type="ARBA" id="ARBA00022801"/>
    </source>
</evidence>
<accession>A0A6A6QXL5</accession>
<dbReference type="PANTHER" id="PTHR43918:SF4">
    <property type="entry name" value="CARBOXYLIC ESTER HYDROLASE"/>
    <property type="match status" value="1"/>
</dbReference>
<keyword evidence="3" id="KW-0732">Signal</keyword>
<evidence type="ECO:0000313" key="5">
    <source>
        <dbReference type="EMBL" id="KAF2495797.1"/>
    </source>
</evidence>
<feature type="domain" description="Carboxylesterase type B" evidence="4">
    <location>
        <begin position="30"/>
        <end position="356"/>
    </location>
</feature>
<dbReference type="PROSITE" id="PS00122">
    <property type="entry name" value="CARBOXYLESTERASE_B_1"/>
    <property type="match status" value="1"/>
</dbReference>
<evidence type="ECO:0000259" key="4">
    <source>
        <dbReference type="Pfam" id="PF00135"/>
    </source>
</evidence>
<dbReference type="OrthoDB" id="408631at2759"/>
<dbReference type="InterPro" id="IPR002018">
    <property type="entry name" value="CarbesteraseB"/>
</dbReference>
<feature type="domain" description="Carboxylesterase type B" evidence="4">
    <location>
        <begin position="374"/>
        <end position="487"/>
    </location>
</feature>
<dbReference type="Pfam" id="PF00135">
    <property type="entry name" value="COesterase"/>
    <property type="match status" value="2"/>
</dbReference>
<keyword evidence="6" id="KW-1185">Reference proteome</keyword>
<name>A0A6A6QXL5_9PEZI</name>
<evidence type="ECO:0000256" key="1">
    <source>
        <dbReference type="ARBA" id="ARBA00005964"/>
    </source>
</evidence>